<dbReference type="OrthoDB" id="10253869at2759"/>
<keyword evidence="6" id="KW-1185">Reference proteome</keyword>
<dbReference type="Proteomes" id="UP000270094">
    <property type="component" value="Unassembled WGS sequence"/>
</dbReference>
<dbReference type="EMBL" id="UYYB01102340">
    <property type="protein sequence ID" value="VDM78568.1"/>
    <property type="molecule type" value="Genomic_DNA"/>
</dbReference>
<evidence type="ECO:0000256" key="1">
    <source>
        <dbReference type="ARBA" id="ARBA00004275"/>
    </source>
</evidence>
<evidence type="ECO:0000256" key="2">
    <source>
        <dbReference type="ARBA" id="ARBA00023140"/>
    </source>
</evidence>
<accession>A0A3P7LH94</accession>
<dbReference type="InterPro" id="IPR042099">
    <property type="entry name" value="ANL_N_sf"/>
</dbReference>
<proteinExistence type="predicted"/>
<dbReference type="SUPFAM" id="SSF56801">
    <property type="entry name" value="Acetyl-CoA synthetase-like"/>
    <property type="match status" value="1"/>
</dbReference>
<protein>
    <recommendedName>
        <fullName evidence="7">AMP-dependent synthetase/ligase domain-containing protein</fullName>
    </recommendedName>
</protein>
<dbReference type="InterPro" id="IPR000873">
    <property type="entry name" value="AMP-dep_synth/lig_dom"/>
</dbReference>
<evidence type="ECO:0000313" key="6">
    <source>
        <dbReference type="Proteomes" id="UP000270094"/>
    </source>
</evidence>
<dbReference type="GO" id="GO:0016405">
    <property type="term" value="F:CoA-ligase activity"/>
    <property type="evidence" value="ECO:0007669"/>
    <property type="project" value="TreeGrafter"/>
</dbReference>
<dbReference type="GO" id="GO:0005777">
    <property type="term" value="C:peroxisome"/>
    <property type="evidence" value="ECO:0007669"/>
    <property type="project" value="UniProtKB-SubCell"/>
</dbReference>
<dbReference type="Pfam" id="PF00501">
    <property type="entry name" value="AMP-binding"/>
    <property type="match status" value="1"/>
</dbReference>
<dbReference type="PANTHER" id="PTHR24096:SF422">
    <property type="entry name" value="BCDNA.GH02901"/>
    <property type="match status" value="1"/>
</dbReference>
<dbReference type="Gene3D" id="3.40.50.12780">
    <property type="entry name" value="N-terminal domain of ligase-like"/>
    <property type="match status" value="1"/>
</dbReference>
<dbReference type="InterPro" id="IPR045851">
    <property type="entry name" value="AMP-bd_C_sf"/>
</dbReference>
<keyword evidence="2" id="KW-0576">Peroxisome</keyword>
<evidence type="ECO:0008006" key="7">
    <source>
        <dbReference type="Google" id="ProtNLM"/>
    </source>
</evidence>
<gene>
    <name evidence="5" type="ORF">SVUK_LOCUS13566</name>
</gene>
<name>A0A3P7LH94_STRVU</name>
<dbReference type="Pfam" id="PF13193">
    <property type="entry name" value="AMP-binding_C"/>
    <property type="match status" value="1"/>
</dbReference>
<sequence length="206" mass="22627">MSELSMASHLPDVVEGQPIGSVGKLASNLEMKVIAVFTFTAIIDPENRSEKARGEIGEICVRGPTVMLGYFGKPEATQECIIDGFMHTGEQFVTPPTLMERDLGYVDNDGYLFIVDRLKELIKVKGFQVAPAELEDLLLRHPLIDDAAVIGIRSSEGFELPKAFVVCGSSHLTEEDVKTFVKGNVGKLFSPNKICKKNCISITDFF</sequence>
<evidence type="ECO:0000259" key="4">
    <source>
        <dbReference type="Pfam" id="PF13193"/>
    </source>
</evidence>
<evidence type="ECO:0000259" key="3">
    <source>
        <dbReference type="Pfam" id="PF00501"/>
    </source>
</evidence>
<dbReference type="AlphaFoldDB" id="A0A3P7LH94"/>
<evidence type="ECO:0000313" key="5">
    <source>
        <dbReference type="EMBL" id="VDM78568.1"/>
    </source>
</evidence>
<reference evidence="5 6" key="1">
    <citation type="submission" date="2018-11" db="EMBL/GenBank/DDBJ databases">
        <authorList>
            <consortium name="Pathogen Informatics"/>
        </authorList>
    </citation>
    <scope>NUCLEOTIDE SEQUENCE [LARGE SCALE GENOMIC DNA]</scope>
</reference>
<dbReference type="Gene3D" id="3.30.300.30">
    <property type="match status" value="1"/>
</dbReference>
<dbReference type="PANTHER" id="PTHR24096">
    <property type="entry name" value="LONG-CHAIN-FATTY-ACID--COA LIGASE"/>
    <property type="match status" value="1"/>
</dbReference>
<organism evidence="5 6">
    <name type="scientific">Strongylus vulgaris</name>
    <name type="common">Blood worm</name>
    <dbReference type="NCBI Taxonomy" id="40348"/>
    <lineage>
        <taxon>Eukaryota</taxon>
        <taxon>Metazoa</taxon>
        <taxon>Ecdysozoa</taxon>
        <taxon>Nematoda</taxon>
        <taxon>Chromadorea</taxon>
        <taxon>Rhabditida</taxon>
        <taxon>Rhabditina</taxon>
        <taxon>Rhabditomorpha</taxon>
        <taxon>Strongyloidea</taxon>
        <taxon>Strongylidae</taxon>
        <taxon>Strongylus</taxon>
    </lineage>
</organism>
<dbReference type="InterPro" id="IPR025110">
    <property type="entry name" value="AMP-bd_C"/>
</dbReference>
<comment type="subcellular location">
    <subcellularLocation>
        <location evidence="1">Peroxisome</location>
    </subcellularLocation>
</comment>
<feature type="domain" description="AMP-dependent synthetase/ligase" evidence="3">
    <location>
        <begin position="1"/>
        <end position="71"/>
    </location>
</feature>
<feature type="domain" description="AMP-binding enzyme C-terminal" evidence="4">
    <location>
        <begin position="133"/>
        <end position="194"/>
    </location>
</feature>